<organism evidence="3 4">
    <name type="scientific">Adineta steineri</name>
    <dbReference type="NCBI Taxonomy" id="433720"/>
    <lineage>
        <taxon>Eukaryota</taxon>
        <taxon>Metazoa</taxon>
        <taxon>Spiralia</taxon>
        <taxon>Gnathifera</taxon>
        <taxon>Rotifera</taxon>
        <taxon>Eurotatoria</taxon>
        <taxon>Bdelloidea</taxon>
        <taxon>Adinetida</taxon>
        <taxon>Adinetidae</taxon>
        <taxon>Adineta</taxon>
    </lineage>
</organism>
<dbReference type="EMBL" id="CAJNOI010000034">
    <property type="protein sequence ID" value="CAF0891232.1"/>
    <property type="molecule type" value="Genomic_DNA"/>
</dbReference>
<dbReference type="Proteomes" id="UP000663832">
    <property type="component" value="Unassembled WGS sequence"/>
</dbReference>
<accession>A0A816CZC8</accession>
<gene>
    <name evidence="2" type="ORF">BJG266_LOCUS9958</name>
    <name evidence="3" type="ORF">QVE165_LOCUS56603</name>
</gene>
<dbReference type="Proteomes" id="UP000663877">
    <property type="component" value="Unassembled WGS sequence"/>
</dbReference>
<proteinExistence type="predicted"/>
<dbReference type="AlphaFoldDB" id="A0A816CZC8"/>
<evidence type="ECO:0000313" key="3">
    <source>
        <dbReference type="EMBL" id="CAF1626575.1"/>
    </source>
</evidence>
<name>A0A816CZC8_9BILA</name>
<protein>
    <recommendedName>
        <fullName evidence="5">SH3 domain-containing protein</fullName>
    </recommendedName>
</protein>
<reference evidence="3" key="1">
    <citation type="submission" date="2021-02" db="EMBL/GenBank/DDBJ databases">
        <authorList>
            <person name="Nowell W R."/>
        </authorList>
    </citation>
    <scope>NUCLEOTIDE SEQUENCE</scope>
</reference>
<keyword evidence="1" id="KW-0732">Signal</keyword>
<comment type="caution">
    <text evidence="3">The sequence shown here is derived from an EMBL/GenBank/DDBJ whole genome shotgun (WGS) entry which is preliminary data.</text>
</comment>
<keyword evidence="4" id="KW-1185">Reference proteome</keyword>
<evidence type="ECO:0008006" key="5">
    <source>
        <dbReference type="Google" id="ProtNLM"/>
    </source>
</evidence>
<feature type="chain" id="PRO_5036229763" description="SH3 domain-containing protein" evidence="1">
    <location>
        <begin position="22"/>
        <end position="96"/>
    </location>
</feature>
<evidence type="ECO:0000313" key="2">
    <source>
        <dbReference type="EMBL" id="CAF0891232.1"/>
    </source>
</evidence>
<evidence type="ECO:0000256" key="1">
    <source>
        <dbReference type="SAM" id="SignalP"/>
    </source>
</evidence>
<sequence length="96" mass="10873">MYSAIIRLFIVLSIALTVCEATYVRCSRRVPIYSCAKMSCSVVGDAVTNEHYPCDCFEIKKVSGIKQTWFKIELRNGKHGYVTDHHCSGAVPHCEW</sequence>
<dbReference type="OrthoDB" id="10084680at2759"/>
<feature type="signal peptide" evidence="1">
    <location>
        <begin position="1"/>
        <end position="21"/>
    </location>
</feature>
<evidence type="ECO:0000313" key="4">
    <source>
        <dbReference type="Proteomes" id="UP000663832"/>
    </source>
</evidence>
<dbReference type="EMBL" id="CAJNOM010002097">
    <property type="protein sequence ID" value="CAF1626575.1"/>
    <property type="molecule type" value="Genomic_DNA"/>
</dbReference>